<evidence type="ECO:0000313" key="1">
    <source>
        <dbReference type="EMBL" id="EHI69573.1"/>
    </source>
</evidence>
<gene>
    <name evidence="1" type="ORF">STRIC_1356</name>
</gene>
<organism evidence="1 2">
    <name type="scientific">Streptococcus ictaluri 707-05</name>
    <dbReference type="NCBI Taxonomy" id="764299"/>
    <lineage>
        <taxon>Bacteria</taxon>
        <taxon>Bacillati</taxon>
        <taxon>Bacillota</taxon>
        <taxon>Bacilli</taxon>
        <taxon>Lactobacillales</taxon>
        <taxon>Streptococcaceae</taxon>
        <taxon>Streptococcus</taxon>
    </lineage>
</organism>
<accession>G5K3I6</accession>
<proteinExistence type="predicted"/>
<comment type="caution">
    <text evidence="1">The sequence shown here is derived from an EMBL/GenBank/DDBJ whole genome shotgun (WGS) entry which is preliminary data.</text>
</comment>
<dbReference type="Proteomes" id="UP000003330">
    <property type="component" value="Unassembled WGS sequence"/>
</dbReference>
<dbReference type="RefSeq" id="WP_008089019.1">
    <property type="nucleotide sequence ID" value="NZ_AEUX02000006.1"/>
</dbReference>
<protein>
    <submittedName>
        <fullName evidence="1">Uncharacterized protein</fullName>
    </submittedName>
</protein>
<evidence type="ECO:0000313" key="2">
    <source>
        <dbReference type="Proteomes" id="UP000003330"/>
    </source>
</evidence>
<dbReference type="EMBL" id="AEUX02000006">
    <property type="protein sequence ID" value="EHI69573.1"/>
    <property type="molecule type" value="Genomic_DNA"/>
</dbReference>
<reference evidence="1 2" key="1">
    <citation type="journal article" date="2014" name="Int. J. Syst. Evol. Microbiol.">
        <title>Phylogenomics and the dynamic genome evolution of the genus Streptococcus.</title>
        <authorList>
            <consortium name="The Broad Institute Genome Sequencing Platform"/>
            <person name="Richards V.P."/>
            <person name="Palmer S.R."/>
            <person name="Pavinski Bitar P.D."/>
            <person name="Qin X."/>
            <person name="Weinstock G.M."/>
            <person name="Highlander S.K."/>
            <person name="Town C.D."/>
            <person name="Burne R.A."/>
            <person name="Stanhope M.J."/>
        </authorList>
    </citation>
    <scope>NUCLEOTIDE SEQUENCE [LARGE SCALE GENOMIC DNA]</scope>
    <source>
        <strain evidence="1 2">707-05</strain>
    </source>
</reference>
<dbReference type="STRING" id="764299.STRIC_1356"/>
<name>G5K3I6_9STRE</name>
<dbReference type="AlphaFoldDB" id="G5K3I6"/>
<keyword evidence="2" id="KW-1185">Reference proteome</keyword>
<sequence>MTDGILANQPSKTIIEQRLVKVKQKAVDHIVFLKKVLTDD</sequence>